<reference evidence="7 8" key="1">
    <citation type="journal article" date="2023" name="BMC Biotechnol.">
        <title>Vitis rotundifolia cv Carlos genome sequencing.</title>
        <authorList>
            <person name="Huff M."/>
            <person name="Hulse-Kemp A."/>
            <person name="Scheffler B."/>
            <person name="Youngblood R."/>
            <person name="Simpson S."/>
            <person name="Babiker E."/>
            <person name="Staton M."/>
        </authorList>
    </citation>
    <scope>NUCLEOTIDE SEQUENCE [LARGE SCALE GENOMIC DNA]</scope>
    <source>
        <tissue evidence="7">Leaf</tissue>
    </source>
</reference>
<accession>A0AA39E0Q1</accession>
<name>A0AA39E0Q1_VITRO</name>
<keyword evidence="5 6" id="KW-0472">Membrane</keyword>
<dbReference type="Pfam" id="PF00854">
    <property type="entry name" value="PTR2"/>
    <property type="match status" value="1"/>
</dbReference>
<dbReference type="InterPro" id="IPR000109">
    <property type="entry name" value="POT_fam"/>
</dbReference>
<dbReference type="GO" id="GO:0022857">
    <property type="term" value="F:transmembrane transporter activity"/>
    <property type="evidence" value="ECO:0007669"/>
    <property type="project" value="InterPro"/>
</dbReference>
<feature type="transmembrane region" description="Helical" evidence="6">
    <location>
        <begin position="6"/>
        <end position="25"/>
    </location>
</feature>
<organism evidence="7 8">
    <name type="scientific">Vitis rotundifolia</name>
    <name type="common">Muscadine grape</name>
    <dbReference type="NCBI Taxonomy" id="103349"/>
    <lineage>
        <taxon>Eukaryota</taxon>
        <taxon>Viridiplantae</taxon>
        <taxon>Streptophyta</taxon>
        <taxon>Embryophyta</taxon>
        <taxon>Tracheophyta</taxon>
        <taxon>Spermatophyta</taxon>
        <taxon>Magnoliopsida</taxon>
        <taxon>eudicotyledons</taxon>
        <taxon>Gunneridae</taxon>
        <taxon>Pentapetalae</taxon>
        <taxon>rosids</taxon>
        <taxon>Vitales</taxon>
        <taxon>Vitaceae</taxon>
        <taxon>Viteae</taxon>
        <taxon>Vitis</taxon>
    </lineage>
</organism>
<dbReference type="GO" id="GO:0016020">
    <property type="term" value="C:membrane"/>
    <property type="evidence" value="ECO:0007669"/>
    <property type="project" value="UniProtKB-SubCell"/>
</dbReference>
<keyword evidence="3 6" id="KW-0812">Transmembrane</keyword>
<evidence type="ECO:0000256" key="6">
    <source>
        <dbReference type="SAM" id="Phobius"/>
    </source>
</evidence>
<evidence type="ECO:0000256" key="4">
    <source>
        <dbReference type="ARBA" id="ARBA00022989"/>
    </source>
</evidence>
<proteinExistence type="inferred from homology"/>
<dbReference type="Gene3D" id="1.20.1250.20">
    <property type="entry name" value="MFS general substrate transporter like domains"/>
    <property type="match status" value="1"/>
</dbReference>
<dbReference type="EMBL" id="JARBHA010000004">
    <property type="protein sequence ID" value="KAJ9702999.1"/>
    <property type="molecule type" value="Genomic_DNA"/>
</dbReference>
<comment type="similarity">
    <text evidence="2">Belongs to the major facilitator superfamily. Proton-dependent oligopeptide transporter (POT/PTR) (TC 2.A.17) family.</text>
</comment>
<comment type="caution">
    <text evidence="7">The sequence shown here is derived from an EMBL/GenBank/DDBJ whole genome shotgun (WGS) entry which is preliminary data.</text>
</comment>
<evidence type="ECO:0000256" key="1">
    <source>
        <dbReference type="ARBA" id="ARBA00004141"/>
    </source>
</evidence>
<evidence type="ECO:0000313" key="7">
    <source>
        <dbReference type="EMBL" id="KAJ9702999.1"/>
    </source>
</evidence>
<sequence>MGTGLIIAIIAMIVVGIVECYRLMYTRKDCTNVPQYALIRGSEMFMYVGQLEFFNAQVPDGLKSLGSALCMTSISLGNYVSSLLVTMVMKISIEDHIRMDPRKSEQGSSG</sequence>
<comment type="subcellular location">
    <subcellularLocation>
        <location evidence="1">Membrane</location>
        <topology evidence="1">Multi-pass membrane protein</topology>
    </subcellularLocation>
</comment>
<evidence type="ECO:0000256" key="5">
    <source>
        <dbReference type="ARBA" id="ARBA00023136"/>
    </source>
</evidence>
<keyword evidence="4 6" id="KW-1133">Transmembrane helix</keyword>
<evidence type="ECO:0000256" key="3">
    <source>
        <dbReference type="ARBA" id="ARBA00022692"/>
    </source>
</evidence>
<dbReference type="InterPro" id="IPR036259">
    <property type="entry name" value="MFS_trans_sf"/>
</dbReference>
<dbReference type="PANTHER" id="PTHR11654">
    <property type="entry name" value="OLIGOPEPTIDE TRANSPORTER-RELATED"/>
    <property type="match status" value="1"/>
</dbReference>
<gene>
    <name evidence="7" type="ORF">PVL29_004665</name>
</gene>
<dbReference type="Proteomes" id="UP001168098">
    <property type="component" value="Unassembled WGS sequence"/>
</dbReference>
<evidence type="ECO:0000256" key="2">
    <source>
        <dbReference type="ARBA" id="ARBA00005982"/>
    </source>
</evidence>
<protein>
    <submittedName>
        <fullName evidence="7">Uncharacterized protein</fullName>
    </submittedName>
</protein>
<keyword evidence="8" id="KW-1185">Reference proteome</keyword>
<dbReference type="AlphaFoldDB" id="A0AA39E0Q1"/>
<evidence type="ECO:0000313" key="8">
    <source>
        <dbReference type="Proteomes" id="UP001168098"/>
    </source>
</evidence>